<organism evidence="2 3">
    <name type="scientific">Maribacter orientalis</name>
    <dbReference type="NCBI Taxonomy" id="228957"/>
    <lineage>
        <taxon>Bacteria</taxon>
        <taxon>Pseudomonadati</taxon>
        <taxon>Bacteroidota</taxon>
        <taxon>Flavobacteriia</taxon>
        <taxon>Flavobacteriales</taxon>
        <taxon>Flavobacteriaceae</taxon>
        <taxon>Maribacter</taxon>
    </lineage>
</organism>
<dbReference type="InterPro" id="IPR036259">
    <property type="entry name" value="MFS_trans_sf"/>
</dbReference>
<dbReference type="STRING" id="228957.SAMN04488008_103153"/>
<dbReference type="SUPFAM" id="SSF103473">
    <property type="entry name" value="MFS general substrate transporter"/>
    <property type="match status" value="1"/>
</dbReference>
<feature type="transmembrane region" description="Helical" evidence="1">
    <location>
        <begin position="389"/>
        <end position="408"/>
    </location>
</feature>
<sequence>MVERLIKKIFDVREGEFKVSLWMLAYIFLVIAVLLIIKPTVNALFLSELGIEQLPFAFLLVAVTAVTSSYFYSKAVSRFSLKKVIEVTIISSIIILIGLGILLSLHVVSGVLLYFFYIWVAIYAVLSASQFWILANLVFSIREAKRLFGFIGSGAIIGGIFGGYLTSILAPLIGNENLMFVAALLLFFCIPLLRKIWNIRVKKNGSFRKHKNPVNNTEPPLKLILKSKHLTYIASIVAVSVVVAKLVDYLFSEFASSAITDADELTAFFAFWFSTFNLLSLVIQLFFTHRIVGIWGVGFSLLLLPIGIFGGSILFLLLPELSAVVVIKAMDGILKQSIHKSASELLTLPLPFDLKNKTKSFIDVVVDSLATGIAGCLLIFVVRGLDLPSIYIGILIIVLVCLWLYFIYKVRIEYYKTFRTNLEVLTDSFKKTKKITASKTSVVAGMRTVFKNGSEEQILFMLDKLMEINDKRFAVDVELLLEHPSNKVKLSAIQNLYFLNSKSMTSEVSELLKIEDRDLTIATLAYILSFAHKDKSFVFDAYLEHSNERISSAALFCLAREAKHNYSLKQRYSLLDRISKSLVNIEKNKDNISYLETVIEILGVANMPIYYNKLIEFLNHENEEIVMTTIKSIGSTMDPNLGQHIIPFLEQKKYRPTVIEAFKQYGPQILPLLRKNVQQRLQPLSVIRFIPMAMQSFYSKEAVHQLLGILTDNDLTVRLEVVRALSAIRSTHPQLKFNRYKVVSVIFDECKLHHQTLSSMHTQIIISYRNRTKSKKEIGDAERDARTSLLELLERRLDSGLERIFKLLGLRYQQKDVAIAYEGLLSHKQEAQHNAIEFLDNLLTGELKRKLLPIIEESALDISSEEELQKIKHKIPSELECFKLLLQGNDLKIKLAVLYLITQQKEPRYLSIVEEHLNDADPKIRSFALDAFKAINEEE</sequence>
<accession>A0A1H7NEE9</accession>
<reference evidence="3" key="1">
    <citation type="submission" date="2016-10" db="EMBL/GenBank/DDBJ databases">
        <authorList>
            <person name="Varghese N."/>
            <person name="Submissions S."/>
        </authorList>
    </citation>
    <scope>NUCLEOTIDE SEQUENCE [LARGE SCALE GENOMIC DNA]</scope>
    <source>
        <strain evidence="3">DSM 16471</strain>
    </source>
</reference>
<gene>
    <name evidence="2" type="ORF">SAMN04488008_103153</name>
</gene>
<feature type="transmembrane region" description="Helical" evidence="1">
    <location>
        <begin position="21"/>
        <end position="41"/>
    </location>
</feature>
<protein>
    <submittedName>
        <fullName evidence="2">ATP:ADP antiporter, AAA family</fullName>
    </submittedName>
</protein>
<dbReference type="AlphaFoldDB" id="A0A1H7NEE9"/>
<feature type="transmembrane region" description="Helical" evidence="1">
    <location>
        <begin position="230"/>
        <end position="247"/>
    </location>
</feature>
<dbReference type="OrthoDB" id="1132709at2"/>
<proteinExistence type="predicted"/>
<evidence type="ECO:0000313" key="2">
    <source>
        <dbReference type="EMBL" id="SEL21669.1"/>
    </source>
</evidence>
<dbReference type="InterPro" id="IPR016024">
    <property type="entry name" value="ARM-type_fold"/>
</dbReference>
<dbReference type="PANTHER" id="PTHR43596">
    <property type="entry name" value="ADP,ATP CARRIER PROTEIN"/>
    <property type="match status" value="1"/>
</dbReference>
<feature type="transmembrane region" description="Helical" evidence="1">
    <location>
        <begin position="147"/>
        <end position="172"/>
    </location>
</feature>
<dbReference type="Gene3D" id="1.25.10.10">
    <property type="entry name" value="Leucine-rich Repeat Variant"/>
    <property type="match status" value="2"/>
</dbReference>
<feature type="transmembrane region" description="Helical" evidence="1">
    <location>
        <begin position="361"/>
        <end position="382"/>
    </location>
</feature>
<keyword evidence="1" id="KW-0812">Transmembrane</keyword>
<feature type="transmembrane region" description="Helical" evidence="1">
    <location>
        <begin position="178"/>
        <end position="197"/>
    </location>
</feature>
<dbReference type="Proteomes" id="UP000198990">
    <property type="component" value="Unassembled WGS sequence"/>
</dbReference>
<keyword evidence="3" id="KW-1185">Reference proteome</keyword>
<dbReference type="PANTHER" id="PTHR43596:SF1">
    <property type="entry name" value="ADP,ATP CARRIER PROTEIN"/>
    <property type="match status" value="1"/>
</dbReference>
<dbReference type="EMBL" id="FNZN01000003">
    <property type="protein sequence ID" value="SEL21669.1"/>
    <property type="molecule type" value="Genomic_DNA"/>
</dbReference>
<evidence type="ECO:0000256" key="1">
    <source>
        <dbReference type="SAM" id="Phobius"/>
    </source>
</evidence>
<evidence type="ECO:0000313" key="3">
    <source>
        <dbReference type="Proteomes" id="UP000198990"/>
    </source>
</evidence>
<feature type="transmembrane region" description="Helical" evidence="1">
    <location>
        <begin position="294"/>
        <end position="318"/>
    </location>
</feature>
<feature type="transmembrane region" description="Helical" evidence="1">
    <location>
        <begin position="114"/>
        <end position="135"/>
    </location>
</feature>
<name>A0A1H7NEE9_9FLAO</name>
<feature type="transmembrane region" description="Helical" evidence="1">
    <location>
        <begin position="267"/>
        <end position="287"/>
    </location>
</feature>
<dbReference type="SUPFAM" id="SSF48371">
    <property type="entry name" value="ARM repeat"/>
    <property type="match status" value="1"/>
</dbReference>
<dbReference type="InterPro" id="IPR011989">
    <property type="entry name" value="ARM-like"/>
</dbReference>
<keyword evidence="1" id="KW-0472">Membrane</keyword>
<feature type="transmembrane region" description="Helical" evidence="1">
    <location>
        <begin position="53"/>
        <end position="72"/>
    </location>
</feature>
<feature type="transmembrane region" description="Helical" evidence="1">
    <location>
        <begin position="84"/>
        <end position="108"/>
    </location>
</feature>
<keyword evidence="1" id="KW-1133">Transmembrane helix</keyword>
<dbReference type="RefSeq" id="WP_091622260.1">
    <property type="nucleotide sequence ID" value="NZ_FNZN01000003.1"/>
</dbReference>